<proteinExistence type="predicted"/>
<protein>
    <submittedName>
        <fullName evidence="1">Uncharacterized protein</fullName>
    </submittedName>
</protein>
<dbReference type="SUPFAM" id="SSF53649">
    <property type="entry name" value="Alkaline phosphatase-like"/>
    <property type="match status" value="1"/>
</dbReference>
<sequence>MYSLRQLKRAVDNPTLFIEETNRIAHRRLNRWSYNERGVDVFAEDWDNLVVLDACRYDIFAEQHYLPGRLESRVSRGSGTWEFLQGNFAGRSLEDVVYVTASPMLHRNEDELDTRLHAIVNVWQEEGWDETYRTVLPETTTEYAVRAAEEYPNKRILVHYLQPHYPFLGPTGQEHFPLDSLAIWHEVKAGTLDVPDEILWRAFRENLDVVLPYVEDLLETLEGRSVVTADHGQVIGERCYPIPVREYGHPLGIYMDELVRVPWLVHDNGDRRVITSDPPAEVEEDIDYAVVTDRLEQLGYK</sequence>
<gene>
    <name evidence="1" type="ORF">ACFQHK_18380</name>
</gene>
<dbReference type="Gene3D" id="3.40.720.10">
    <property type="entry name" value="Alkaline Phosphatase, subunit A"/>
    <property type="match status" value="1"/>
</dbReference>
<accession>A0ABD5UD25</accession>
<dbReference type="Proteomes" id="UP001596406">
    <property type="component" value="Unassembled WGS sequence"/>
</dbReference>
<dbReference type="AlphaFoldDB" id="A0ABD5UD25"/>
<name>A0ABD5UD25_9EURY</name>
<dbReference type="EMBL" id="JBHSXM010000006">
    <property type="protein sequence ID" value="MFC6838450.1"/>
    <property type="molecule type" value="Genomic_DNA"/>
</dbReference>
<reference evidence="1 2" key="1">
    <citation type="journal article" date="2019" name="Int. J. Syst. Evol. Microbiol.">
        <title>The Global Catalogue of Microorganisms (GCM) 10K type strain sequencing project: providing services to taxonomists for standard genome sequencing and annotation.</title>
        <authorList>
            <consortium name="The Broad Institute Genomics Platform"/>
            <consortium name="The Broad Institute Genome Sequencing Center for Infectious Disease"/>
            <person name="Wu L."/>
            <person name="Ma J."/>
        </authorList>
    </citation>
    <scope>NUCLEOTIDE SEQUENCE [LARGE SCALE GENOMIC DNA]</scope>
    <source>
        <strain evidence="1 2">PSRA2</strain>
    </source>
</reference>
<comment type="caution">
    <text evidence="1">The sequence shown here is derived from an EMBL/GenBank/DDBJ whole genome shotgun (WGS) entry which is preliminary data.</text>
</comment>
<evidence type="ECO:0000313" key="2">
    <source>
        <dbReference type="Proteomes" id="UP001596406"/>
    </source>
</evidence>
<dbReference type="InterPro" id="IPR017850">
    <property type="entry name" value="Alkaline_phosphatase_core_sf"/>
</dbReference>
<evidence type="ECO:0000313" key="1">
    <source>
        <dbReference type="EMBL" id="MFC6838450.1"/>
    </source>
</evidence>
<organism evidence="1 2">
    <name type="scientific">Halomarina ordinaria</name>
    <dbReference type="NCBI Taxonomy" id="3033939"/>
    <lineage>
        <taxon>Archaea</taxon>
        <taxon>Methanobacteriati</taxon>
        <taxon>Methanobacteriota</taxon>
        <taxon>Stenosarchaea group</taxon>
        <taxon>Halobacteria</taxon>
        <taxon>Halobacteriales</taxon>
        <taxon>Natronomonadaceae</taxon>
        <taxon>Halomarina</taxon>
    </lineage>
</organism>
<dbReference type="RefSeq" id="WP_304450140.1">
    <property type="nucleotide sequence ID" value="NZ_JARRAH010000006.1"/>
</dbReference>
<keyword evidence="2" id="KW-1185">Reference proteome</keyword>